<dbReference type="STRING" id="59196.RICGR_0822"/>
<keyword evidence="2" id="KW-0132">Cell division</keyword>
<evidence type="ECO:0000256" key="3">
    <source>
        <dbReference type="ARBA" id="ARBA00022829"/>
    </source>
</evidence>
<evidence type="ECO:0000256" key="4">
    <source>
        <dbReference type="ARBA" id="ARBA00023306"/>
    </source>
</evidence>
<name>A8PMT2_9COXI</name>
<dbReference type="PANTHER" id="PTHR34298">
    <property type="entry name" value="SEGREGATION AND CONDENSATION PROTEIN B"/>
    <property type="match status" value="1"/>
</dbReference>
<accession>A8PMT2</accession>
<dbReference type="InterPro" id="IPR036390">
    <property type="entry name" value="WH_DNA-bd_sf"/>
</dbReference>
<dbReference type="PANTHER" id="PTHR34298:SF2">
    <property type="entry name" value="SEGREGATION AND CONDENSATION PROTEIN B"/>
    <property type="match status" value="1"/>
</dbReference>
<organism evidence="5 6">
    <name type="scientific">Rickettsiella grylli</name>
    <dbReference type="NCBI Taxonomy" id="59196"/>
    <lineage>
        <taxon>Bacteria</taxon>
        <taxon>Pseudomonadati</taxon>
        <taxon>Pseudomonadota</taxon>
        <taxon>Gammaproteobacteria</taxon>
        <taxon>Legionellales</taxon>
        <taxon>Coxiellaceae</taxon>
        <taxon>Rickettsiella</taxon>
    </lineage>
</organism>
<dbReference type="RefSeq" id="WP_006035059.1">
    <property type="nucleotide sequence ID" value="NZ_AAQJ02000001.1"/>
</dbReference>
<sequence length="188" mass="21456">MEIQKLKFVCEAALFAAGEPVSLKRLLDLFTDEERPTASEMKKILADLTHDYRDRGIHLKQLASGYCFQTDSLLHDWVKRLWPEKPPRYSRAFLETLSIIAYKQPVTRGDIEAIRGVAVSPQIIKVLLEHAWIQVVGQREVPGRPNLYATSTLFLDHFGLKTVSELPPFPSKTNEVTPCPRVDYHNTI</sequence>
<dbReference type="Gene3D" id="1.10.10.10">
    <property type="entry name" value="Winged helix-like DNA-binding domain superfamily/Winged helix DNA-binding domain"/>
    <property type="match status" value="2"/>
</dbReference>
<dbReference type="Proteomes" id="UP000054075">
    <property type="component" value="Unassembled WGS sequence"/>
</dbReference>
<gene>
    <name evidence="5" type="primary">scpB</name>
    <name evidence="5" type="ORF">RICGR_0822</name>
</gene>
<dbReference type="PIRSF" id="PIRSF019345">
    <property type="entry name" value="ScpB"/>
    <property type="match status" value="1"/>
</dbReference>
<protein>
    <submittedName>
        <fullName evidence="5">Segregation and condensation protein B</fullName>
    </submittedName>
</protein>
<dbReference type="Pfam" id="PF04079">
    <property type="entry name" value="SMC_ScpB"/>
    <property type="match status" value="1"/>
</dbReference>
<keyword evidence="3" id="KW-0159">Chromosome partition</keyword>
<proteinExistence type="predicted"/>
<keyword evidence="6" id="KW-1185">Reference proteome</keyword>
<evidence type="ECO:0000256" key="1">
    <source>
        <dbReference type="ARBA" id="ARBA00022490"/>
    </source>
</evidence>
<dbReference type="EMBL" id="AAQJ02000001">
    <property type="protein sequence ID" value="EDP46072.1"/>
    <property type="molecule type" value="Genomic_DNA"/>
</dbReference>
<dbReference type="InterPro" id="IPR005234">
    <property type="entry name" value="ScpB_csome_segregation"/>
</dbReference>
<keyword evidence="4" id="KW-0131">Cell cycle</keyword>
<keyword evidence="1" id="KW-0963">Cytoplasm</keyword>
<dbReference type="NCBIfam" id="TIGR00281">
    <property type="entry name" value="SMC-Scp complex subunit ScpB"/>
    <property type="match status" value="1"/>
</dbReference>
<dbReference type="InterPro" id="IPR036388">
    <property type="entry name" value="WH-like_DNA-bd_sf"/>
</dbReference>
<dbReference type="AlphaFoldDB" id="A8PMT2"/>
<evidence type="ECO:0000313" key="5">
    <source>
        <dbReference type="EMBL" id="EDP46072.1"/>
    </source>
</evidence>
<reference evidence="5" key="2">
    <citation type="submission" date="2007-10" db="EMBL/GenBank/DDBJ databases">
        <authorList>
            <person name="Myers G.S."/>
        </authorList>
    </citation>
    <scope>NUCLEOTIDE SEQUENCE [LARGE SCALE GENOMIC DNA]</scope>
</reference>
<reference evidence="5" key="1">
    <citation type="submission" date="2006-04" db="EMBL/GenBank/DDBJ databases">
        <authorList>
            <person name="Seshadri R."/>
            <person name="Federici B.A."/>
        </authorList>
    </citation>
    <scope>NUCLEOTIDE SEQUENCE [LARGE SCALE GENOMIC DNA]</scope>
</reference>
<evidence type="ECO:0000313" key="6">
    <source>
        <dbReference type="Proteomes" id="UP000054075"/>
    </source>
</evidence>
<dbReference type="GO" id="GO:0051304">
    <property type="term" value="P:chromosome separation"/>
    <property type="evidence" value="ECO:0007669"/>
    <property type="project" value="InterPro"/>
</dbReference>
<comment type="caution">
    <text evidence="5">The sequence shown here is derived from an EMBL/GenBank/DDBJ whole genome shotgun (WGS) entry which is preliminary data.</text>
</comment>
<dbReference type="GO" id="GO:0051301">
    <property type="term" value="P:cell division"/>
    <property type="evidence" value="ECO:0007669"/>
    <property type="project" value="UniProtKB-KW"/>
</dbReference>
<dbReference type="SUPFAM" id="SSF46785">
    <property type="entry name" value="Winged helix' DNA-binding domain"/>
    <property type="match status" value="2"/>
</dbReference>
<dbReference type="eggNOG" id="COG1386">
    <property type="taxonomic scope" value="Bacteria"/>
</dbReference>
<dbReference type="OrthoDB" id="9806226at2"/>
<evidence type="ECO:0000256" key="2">
    <source>
        <dbReference type="ARBA" id="ARBA00022618"/>
    </source>
</evidence>